<evidence type="ECO:0000256" key="1">
    <source>
        <dbReference type="ARBA" id="ARBA00007320"/>
    </source>
</evidence>
<feature type="region of interest" description="Disordered" evidence="5">
    <location>
        <begin position="1"/>
        <end position="55"/>
    </location>
</feature>
<dbReference type="NCBIfam" id="TIGR01071">
    <property type="entry name" value="rplO_bact"/>
    <property type="match status" value="1"/>
</dbReference>
<dbReference type="Pfam" id="PF00828">
    <property type="entry name" value="Ribosomal_L27A"/>
    <property type="match status" value="1"/>
</dbReference>
<protein>
    <recommendedName>
        <fullName evidence="4">Large ribosomal subunit protein uL15</fullName>
    </recommendedName>
</protein>
<dbReference type="InterPro" id="IPR005749">
    <property type="entry name" value="Ribosomal_uL15_bac-type"/>
</dbReference>
<dbReference type="SUPFAM" id="SSF52080">
    <property type="entry name" value="Ribosomal proteins L15p and L18e"/>
    <property type="match status" value="1"/>
</dbReference>
<dbReference type="Gene3D" id="3.100.10.10">
    <property type="match status" value="1"/>
</dbReference>
<name>A0ABS3NKW1_9GAMM</name>
<keyword evidence="4" id="KW-0699">rRNA-binding</keyword>
<proteinExistence type="inferred from homology"/>
<comment type="subunit">
    <text evidence="4">Part of the 50S ribosomal subunit.</text>
</comment>
<evidence type="ECO:0000313" key="8">
    <source>
        <dbReference type="Proteomes" id="UP000664554"/>
    </source>
</evidence>
<organism evidence="7 8">
    <name type="scientific">Psychrobacter coccoides</name>
    <dbReference type="NCBI Taxonomy" id="2818440"/>
    <lineage>
        <taxon>Bacteria</taxon>
        <taxon>Pseudomonadati</taxon>
        <taxon>Pseudomonadota</taxon>
        <taxon>Gammaproteobacteria</taxon>
        <taxon>Moraxellales</taxon>
        <taxon>Moraxellaceae</taxon>
        <taxon>Psychrobacter</taxon>
    </lineage>
</organism>
<comment type="caution">
    <text evidence="7">The sequence shown here is derived from an EMBL/GenBank/DDBJ whole genome shotgun (WGS) entry which is preliminary data.</text>
</comment>
<dbReference type="InterPro" id="IPR021131">
    <property type="entry name" value="Ribosomal_uL15/eL18"/>
</dbReference>
<dbReference type="InterPro" id="IPR030878">
    <property type="entry name" value="Ribosomal_uL15"/>
</dbReference>
<dbReference type="EMBL" id="JAGBKM010000002">
    <property type="protein sequence ID" value="MBO1530036.1"/>
    <property type="molecule type" value="Genomic_DNA"/>
</dbReference>
<dbReference type="GO" id="GO:0005840">
    <property type="term" value="C:ribosome"/>
    <property type="evidence" value="ECO:0007669"/>
    <property type="project" value="UniProtKB-KW"/>
</dbReference>
<dbReference type="Proteomes" id="UP000664554">
    <property type="component" value="Unassembled WGS sequence"/>
</dbReference>
<gene>
    <name evidence="4 7" type="primary">rplO</name>
    <name evidence="7" type="ORF">J3492_02275</name>
</gene>
<keyword evidence="8" id="KW-1185">Reference proteome</keyword>
<keyword evidence="2 4" id="KW-0689">Ribosomal protein</keyword>
<evidence type="ECO:0000313" key="7">
    <source>
        <dbReference type="EMBL" id="MBO1530036.1"/>
    </source>
</evidence>
<feature type="compositionally biased region" description="Gly residues" evidence="5">
    <location>
        <begin position="24"/>
        <end position="37"/>
    </location>
</feature>
<evidence type="ECO:0000259" key="6">
    <source>
        <dbReference type="Pfam" id="PF00828"/>
    </source>
</evidence>
<dbReference type="HAMAP" id="MF_01341">
    <property type="entry name" value="Ribosomal_uL15"/>
    <property type="match status" value="1"/>
</dbReference>
<dbReference type="InterPro" id="IPR036227">
    <property type="entry name" value="Ribosomal_uL15/eL18_sf"/>
</dbReference>
<evidence type="ECO:0000256" key="2">
    <source>
        <dbReference type="ARBA" id="ARBA00022980"/>
    </source>
</evidence>
<evidence type="ECO:0000256" key="3">
    <source>
        <dbReference type="ARBA" id="ARBA00023274"/>
    </source>
</evidence>
<evidence type="ECO:0000256" key="5">
    <source>
        <dbReference type="SAM" id="MobiDB-lite"/>
    </source>
</evidence>
<dbReference type="PANTHER" id="PTHR12934:SF11">
    <property type="entry name" value="LARGE RIBOSOMAL SUBUNIT PROTEIN UL15M"/>
    <property type="match status" value="1"/>
</dbReference>
<accession>A0ABS3NKW1</accession>
<evidence type="ECO:0000256" key="4">
    <source>
        <dbReference type="HAMAP-Rule" id="MF_01341"/>
    </source>
</evidence>
<comment type="function">
    <text evidence="4">Binds to the 23S rRNA.</text>
</comment>
<dbReference type="RefSeq" id="WP_207989341.1">
    <property type="nucleotide sequence ID" value="NZ_JAGBKM010000002.1"/>
</dbReference>
<dbReference type="PANTHER" id="PTHR12934">
    <property type="entry name" value="50S RIBOSOMAL PROTEIN L15"/>
    <property type="match status" value="1"/>
</dbReference>
<keyword evidence="3 4" id="KW-0687">Ribonucleoprotein</keyword>
<keyword evidence="4" id="KW-0694">RNA-binding</keyword>
<comment type="similarity">
    <text evidence="1 4">Belongs to the universal ribosomal protein uL15 family.</text>
</comment>
<sequence>MGLRLNELSPGVGAKKTAHRRGRGIGSGLGKTGGRGMKGQKSRSGSSIRSGFEGGQMPLYRRLPKFGFTSKMALTTAEVRLSELNKVEGDVVSVDTLKAANVIRHDMKRARIILSGDVTKAYTFKGVKVTKGAKQAIEAAGGSIEE</sequence>
<reference evidence="7 8" key="1">
    <citation type="submission" date="2021-03" db="EMBL/GenBank/DDBJ databases">
        <authorList>
            <person name="Shang D.-D."/>
            <person name="Du Z.-J."/>
            <person name="Chen G.-J."/>
        </authorList>
    </citation>
    <scope>NUCLEOTIDE SEQUENCE [LARGE SCALE GENOMIC DNA]</scope>
    <source>
        <strain evidence="7 8">F1192</strain>
    </source>
</reference>
<feature type="domain" description="Large ribosomal subunit protein uL15/eL18" evidence="6">
    <location>
        <begin position="85"/>
        <end position="145"/>
    </location>
</feature>